<comment type="caution">
    <text evidence="7">The sequence shown here is derived from an EMBL/GenBank/DDBJ whole genome shotgun (WGS) entry which is preliminary data.</text>
</comment>
<reference evidence="7" key="1">
    <citation type="submission" date="2020-10" db="EMBL/GenBank/DDBJ databases">
        <authorList>
            <person name="Gilroy R."/>
        </authorList>
    </citation>
    <scope>NUCLEOTIDE SEQUENCE</scope>
    <source>
        <strain evidence="7">CHK189-12415</strain>
    </source>
</reference>
<evidence type="ECO:0000313" key="7">
    <source>
        <dbReference type="EMBL" id="HIR60415.1"/>
    </source>
</evidence>
<evidence type="ECO:0000256" key="2">
    <source>
        <dbReference type="ARBA" id="ARBA00022490"/>
    </source>
</evidence>
<dbReference type="InterPro" id="IPR004498">
    <property type="entry name" value="Ribosomal_PrmA_MeTrfase"/>
</dbReference>
<dbReference type="CDD" id="cd02440">
    <property type="entry name" value="AdoMet_MTases"/>
    <property type="match status" value="1"/>
</dbReference>
<dbReference type="AlphaFoldDB" id="A0A9D1J4I1"/>
<dbReference type="Pfam" id="PF06325">
    <property type="entry name" value="PrmA"/>
    <property type="match status" value="1"/>
</dbReference>
<dbReference type="InterPro" id="IPR029063">
    <property type="entry name" value="SAM-dependent_MTases_sf"/>
</dbReference>
<dbReference type="EC" id="2.1.1.-" evidence="6"/>
<evidence type="ECO:0000256" key="6">
    <source>
        <dbReference type="HAMAP-Rule" id="MF_00735"/>
    </source>
</evidence>
<protein>
    <recommendedName>
        <fullName evidence="6">Ribosomal protein L11 methyltransferase</fullName>
        <shortName evidence="6">L11 Mtase</shortName>
        <ecNumber evidence="6">2.1.1.-</ecNumber>
    </recommendedName>
</protein>
<dbReference type="InterPro" id="IPR050078">
    <property type="entry name" value="Ribosomal_L11_MeTrfase_PrmA"/>
</dbReference>
<feature type="binding site" evidence="6">
    <location>
        <position position="209"/>
    </location>
    <ligand>
        <name>S-adenosyl-L-methionine</name>
        <dbReference type="ChEBI" id="CHEBI:59789"/>
    </ligand>
</feature>
<organism evidence="7 8">
    <name type="scientific">Candidatus Faecivivens stercoravium</name>
    <dbReference type="NCBI Taxonomy" id="2840803"/>
    <lineage>
        <taxon>Bacteria</taxon>
        <taxon>Bacillati</taxon>
        <taxon>Bacillota</taxon>
        <taxon>Clostridia</taxon>
        <taxon>Eubacteriales</taxon>
        <taxon>Oscillospiraceae</taxon>
        <taxon>Oscillospiraceae incertae sedis</taxon>
        <taxon>Candidatus Faecivivens</taxon>
    </lineage>
</organism>
<keyword evidence="3 6" id="KW-0489">Methyltransferase</keyword>
<evidence type="ECO:0000313" key="8">
    <source>
        <dbReference type="Proteomes" id="UP000824241"/>
    </source>
</evidence>
<comment type="function">
    <text evidence="6">Methylates ribosomal protein L11.</text>
</comment>
<dbReference type="GO" id="GO:0005840">
    <property type="term" value="C:ribosome"/>
    <property type="evidence" value="ECO:0007669"/>
    <property type="project" value="UniProtKB-KW"/>
</dbReference>
<dbReference type="GO" id="GO:0008276">
    <property type="term" value="F:protein methyltransferase activity"/>
    <property type="evidence" value="ECO:0007669"/>
    <property type="project" value="UniProtKB-UniRule"/>
</dbReference>
<keyword evidence="7" id="KW-0689">Ribosomal protein</keyword>
<feature type="binding site" evidence="6">
    <location>
        <position position="166"/>
    </location>
    <ligand>
        <name>S-adenosyl-L-methionine</name>
        <dbReference type="ChEBI" id="CHEBI:59789"/>
    </ligand>
</feature>
<dbReference type="HAMAP" id="MF_00735">
    <property type="entry name" value="Methyltr_PrmA"/>
    <property type="match status" value="1"/>
</dbReference>
<comment type="subcellular location">
    <subcellularLocation>
        <location evidence="6">Cytoplasm</location>
    </subcellularLocation>
</comment>
<dbReference type="NCBIfam" id="TIGR00406">
    <property type="entry name" value="prmA"/>
    <property type="match status" value="1"/>
</dbReference>
<keyword evidence="7" id="KW-0687">Ribonucleoprotein</keyword>
<name>A0A9D1J4I1_9FIRM</name>
<evidence type="ECO:0000256" key="1">
    <source>
        <dbReference type="ARBA" id="ARBA00009741"/>
    </source>
</evidence>
<evidence type="ECO:0000256" key="4">
    <source>
        <dbReference type="ARBA" id="ARBA00022679"/>
    </source>
</evidence>
<feature type="binding site" evidence="6">
    <location>
        <position position="187"/>
    </location>
    <ligand>
        <name>S-adenosyl-L-methionine</name>
        <dbReference type="ChEBI" id="CHEBI:59789"/>
    </ligand>
</feature>
<proteinExistence type="inferred from homology"/>
<dbReference type="Gene3D" id="3.40.50.150">
    <property type="entry name" value="Vaccinia Virus protein VP39"/>
    <property type="match status" value="1"/>
</dbReference>
<comment type="similarity">
    <text evidence="1 6">Belongs to the methyltransferase superfamily. PrmA family.</text>
</comment>
<keyword evidence="2 6" id="KW-0963">Cytoplasm</keyword>
<dbReference type="PANTHER" id="PTHR43648:SF1">
    <property type="entry name" value="ELECTRON TRANSFER FLAVOPROTEIN BETA SUBUNIT LYSINE METHYLTRANSFERASE"/>
    <property type="match status" value="1"/>
</dbReference>
<dbReference type="GO" id="GO:0032259">
    <property type="term" value="P:methylation"/>
    <property type="evidence" value="ECO:0007669"/>
    <property type="project" value="UniProtKB-KW"/>
</dbReference>
<dbReference type="Proteomes" id="UP000824241">
    <property type="component" value="Unassembled WGS sequence"/>
</dbReference>
<accession>A0A9D1J4I1</accession>
<dbReference type="PANTHER" id="PTHR43648">
    <property type="entry name" value="ELECTRON TRANSFER FLAVOPROTEIN BETA SUBUNIT LYSINE METHYLTRANSFERASE"/>
    <property type="match status" value="1"/>
</dbReference>
<dbReference type="SUPFAM" id="SSF53335">
    <property type="entry name" value="S-adenosyl-L-methionine-dependent methyltransferases"/>
    <property type="match status" value="1"/>
</dbReference>
<dbReference type="EMBL" id="DVHA01000081">
    <property type="protein sequence ID" value="HIR60415.1"/>
    <property type="molecule type" value="Genomic_DNA"/>
</dbReference>
<dbReference type="PIRSF" id="PIRSF000401">
    <property type="entry name" value="RPL11_MTase"/>
    <property type="match status" value="1"/>
</dbReference>
<comment type="catalytic activity">
    <reaction evidence="6">
        <text>L-lysyl-[protein] + 3 S-adenosyl-L-methionine = N(6),N(6),N(6)-trimethyl-L-lysyl-[protein] + 3 S-adenosyl-L-homocysteine + 3 H(+)</text>
        <dbReference type="Rhea" id="RHEA:54192"/>
        <dbReference type="Rhea" id="RHEA-COMP:9752"/>
        <dbReference type="Rhea" id="RHEA-COMP:13826"/>
        <dbReference type="ChEBI" id="CHEBI:15378"/>
        <dbReference type="ChEBI" id="CHEBI:29969"/>
        <dbReference type="ChEBI" id="CHEBI:57856"/>
        <dbReference type="ChEBI" id="CHEBI:59789"/>
        <dbReference type="ChEBI" id="CHEBI:61961"/>
    </reaction>
</comment>
<gene>
    <name evidence="6 7" type="primary">prmA</name>
    <name evidence="7" type="ORF">IAB37_02410</name>
</gene>
<dbReference type="GO" id="GO:0005737">
    <property type="term" value="C:cytoplasm"/>
    <property type="evidence" value="ECO:0007669"/>
    <property type="project" value="UniProtKB-SubCell"/>
</dbReference>
<evidence type="ECO:0000256" key="5">
    <source>
        <dbReference type="ARBA" id="ARBA00022691"/>
    </source>
</evidence>
<sequence>MNWAEISIQTTTEGIEIVTGFLMAHGVNQVMIEDAADFQNFLSDTTVYWDYVDEGLMEKMEHCDTKVKFYLTDTPDGYETLSQIRSDLTRLPAAEEGIDLGPLTVEVVYKEQEEWETAWQKYYHPIEISGNLIIVPEWEKVDLKPGQKQLLLNPGMAFGTGGHNTTRLVLSMLDKLPVEGEKVLDMGCGSGILSIAALLLGAGEVTAVDIDPLAVKIAGENAELNGVQDERLSIIAGNVLTDDALADQLAAEPVDLILANIVADVLIGMAPLFVRCLKPGGDLIISGIITERAEEVLSVMREYGFAVADQQEENGWCAARLSH</sequence>
<keyword evidence="4 6" id="KW-0808">Transferase</keyword>
<evidence type="ECO:0000256" key="3">
    <source>
        <dbReference type="ARBA" id="ARBA00022603"/>
    </source>
</evidence>
<reference evidence="7" key="2">
    <citation type="journal article" date="2021" name="PeerJ">
        <title>Extensive microbial diversity within the chicken gut microbiome revealed by metagenomics and culture.</title>
        <authorList>
            <person name="Gilroy R."/>
            <person name="Ravi A."/>
            <person name="Getino M."/>
            <person name="Pursley I."/>
            <person name="Horton D.L."/>
            <person name="Alikhan N.F."/>
            <person name="Baker D."/>
            <person name="Gharbi K."/>
            <person name="Hall N."/>
            <person name="Watson M."/>
            <person name="Adriaenssens E.M."/>
            <person name="Foster-Nyarko E."/>
            <person name="Jarju S."/>
            <person name="Secka A."/>
            <person name="Antonio M."/>
            <person name="Oren A."/>
            <person name="Chaudhuri R.R."/>
            <person name="La Ragione R."/>
            <person name="Hildebrand F."/>
            <person name="Pallen M.J."/>
        </authorList>
    </citation>
    <scope>NUCLEOTIDE SEQUENCE</scope>
    <source>
        <strain evidence="7">CHK189-12415</strain>
    </source>
</reference>
<keyword evidence="5 6" id="KW-0949">S-adenosyl-L-methionine</keyword>
<feature type="binding site" evidence="6">
    <location>
        <position position="260"/>
    </location>
    <ligand>
        <name>S-adenosyl-L-methionine</name>
        <dbReference type="ChEBI" id="CHEBI:59789"/>
    </ligand>
</feature>